<dbReference type="InterPro" id="IPR041675">
    <property type="entry name" value="PH_5"/>
</dbReference>
<dbReference type="InterPro" id="IPR001849">
    <property type="entry name" value="PH_domain"/>
</dbReference>
<dbReference type="Pfam" id="PF00780">
    <property type="entry name" value="CNH"/>
    <property type="match status" value="1"/>
</dbReference>
<evidence type="ECO:0000256" key="1">
    <source>
        <dbReference type="ARBA" id="ARBA00022553"/>
    </source>
</evidence>
<dbReference type="Pfam" id="PF00621">
    <property type="entry name" value="RhoGEF"/>
    <property type="match status" value="1"/>
</dbReference>
<dbReference type="InterPro" id="IPR036390">
    <property type="entry name" value="WH_DNA-bd_sf"/>
</dbReference>
<feature type="domain" description="DH" evidence="5">
    <location>
        <begin position="324"/>
        <end position="511"/>
    </location>
</feature>
<dbReference type="InterPro" id="IPR036388">
    <property type="entry name" value="WH-like_DNA-bd_sf"/>
</dbReference>
<keyword evidence="8" id="KW-1185">Reference proteome</keyword>
<organism evidence="7 8">
    <name type="scientific">Paraglomus brasilianum</name>
    <dbReference type="NCBI Taxonomy" id="144538"/>
    <lineage>
        <taxon>Eukaryota</taxon>
        <taxon>Fungi</taxon>
        <taxon>Fungi incertae sedis</taxon>
        <taxon>Mucoromycota</taxon>
        <taxon>Glomeromycotina</taxon>
        <taxon>Glomeromycetes</taxon>
        <taxon>Paraglomerales</taxon>
        <taxon>Paraglomeraceae</taxon>
        <taxon>Paraglomus</taxon>
    </lineage>
</organism>
<protein>
    <submittedName>
        <fullName evidence="7">3473_t:CDS:1</fullName>
    </submittedName>
</protein>
<dbReference type="Proteomes" id="UP000789739">
    <property type="component" value="Unassembled WGS sequence"/>
</dbReference>
<feature type="region of interest" description="Disordered" evidence="3">
    <location>
        <begin position="73"/>
        <end position="120"/>
    </location>
</feature>
<dbReference type="OrthoDB" id="2272012at2759"/>
<dbReference type="SUPFAM" id="SSF46785">
    <property type="entry name" value="Winged helix' DNA-binding domain"/>
    <property type="match status" value="1"/>
</dbReference>
<dbReference type="InterPro" id="IPR000591">
    <property type="entry name" value="DEP_dom"/>
</dbReference>
<keyword evidence="2" id="KW-0344">Guanine-nucleotide releasing factor</keyword>
<feature type="domain" description="CNH" evidence="6">
    <location>
        <begin position="682"/>
        <end position="978"/>
    </location>
</feature>
<evidence type="ECO:0000259" key="5">
    <source>
        <dbReference type="PROSITE" id="PS50010"/>
    </source>
</evidence>
<dbReference type="InterPro" id="IPR000219">
    <property type="entry name" value="DH_dom"/>
</dbReference>
<evidence type="ECO:0000256" key="3">
    <source>
        <dbReference type="SAM" id="MobiDB-lite"/>
    </source>
</evidence>
<dbReference type="GO" id="GO:0035556">
    <property type="term" value="P:intracellular signal transduction"/>
    <property type="evidence" value="ECO:0007669"/>
    <property type="project" value="InterPro"/>
</dbReference>
<dbReference type="SMART" id="SM00049">
    <property type="entry name" value="DEP"/>
    <property type="match status" value="1"/>
</dbReference>
<dbReference type="CDD" id="cd04435">
    <property type="entry name" value="DEP_fRom2"/>
    <property type="match status" value="1"/>
</dbReference>
<keyword evidence="1" id="KW-0597">Phosphoprotein</keyword>
<dbReference type="InterPro" id="IPR001180">
    <property type="entry name" value="CNH_dom"/>
</dbReference>
<dbReference type="SMART" id="SM00036">
    <property type="entry name" value="CNH"/>
    <property type="match status" value="1"/>
</dbReference>
<dbReference type="InterPro" id="IPR035899">
    <property type="entry name" value="DBL_dom_sf"/>
</dbReference>
<dbReference type="EMBL" id="CAJVPI010000260">
    <property type="protein sequence ID" value="CAG8509505.1"/>
    <property type="molecule type" value="Genomic_DNA"/>
</dbReference>
<dbReference type="GO" id="GO:0005085">
    <property type="term" value="F:guanyl-nucleotide exchange factor activity"/>
    <property type="evidence" value="ECO:0007669"/>
    <property type="project" value="UniProtKB-KW"/>
</dbReference>
<dbReference type="SUPFAM" id="SSF50729">
    <property type="entry name" value="PH domain-like"/>
    <property type="match status" value="1"/>
</dbReference>
<dbReference type="AlphaFoldDB" id="A0A9N9F4A3"/>
<dbReference type="InterPro" id="IPR052233">
    <property type="entry name" value="Rho-type_GEFs"/>
</dbReference>
<dbReference type="Pfam" id="PF15405">
    <property type="entry name" value="PH_5"/>
    <property type="match status" value="2"/>
</dbReference>
<dbReference type="PROSITE" id="PS50219">
    <property type="entry name" value="CNH"/>
    <property type="match status" value="1"/>
</dbReference>
<proteinExistence type="predicted"/>
<dbReference type="PROSITE" id="PS50003">
    <property type="entry name" value="PH_DOMAIN"/>
    <property type="match status" value="1"/>
</dbReference>
<feature type="compositionally biased region" description="Low complexity" evidence="3">
    <location>
        <begin position="102"/>
        <end position="120"/>
    </location>
</feature>
<dbReference type="SUPFAM" id="SSF48065">
    <property type="entry name" value="DBL homology domain (DH-domain)"/>
    <property type="match status" value="1"/>
</dbReference>
<reference evidence="7" key="1">
    <citation type="submission" date="2021-06" db="EMBL/GenBank/DDBJ databases">
        <authorList>
            <person name="Kallberg Y."/>
            <person name="Tangrot J."/>
            <person name="Rosling A."/>
        </authorList>
    </citation>
    <scope>NUCLEOTIDE SEQUENCE</scope>
    <source>
        <strain evidence="7">BR232B</strain>
    </source>
</reference>
<dbReference type="PANTHER" id="PTHR46572">
    <property type="entry name" value="RHO1 GDP-GTP EXCHANGE PROTEIN 1-RELATED"/>
    <property type="match status" value="1"/>
</dbReference>
<feature type="domain" description="PH" evidence="4">
    <location>
        <begin position="547"/>
        <end position="660"/>
    </location>
</feature>
<dbReference type="InterPro" id="IPR011993">
    <property type="entry name" value="PH-like_dom_sf"/>
</dbReference>
<evidence type="ECO:0000256" key="2">
    <source>
        <dbReference type="ARBA" id="ARBA00022658"/>
    </source>
</evidence>
<dbReference type="PROSITE" id="PS50010">
    <property type="entry name" value="DH_2"/>
    <property type="match status" value="1"/>
</dbReference>
<accession>A0A9N9F4A3</accession>
<dbReference type="Gene3D" id="1.20.900.10">
    <property type="entry name" value="Dbl homology (DH) domain"/>
    <property type="match status" value="1"/>
</dbReference>
<evidence type="ECO:0000313" key="8">
    <source>
        <dbReference type="Proteomes" id="UP000789739"/>
    </source>
</evidence>
<dbReference type="PANTHER" id="PTHR46572:SF2">
    <property type="entry name" value="RHO1 GDP-GTP EXCHANGE PROTEIN 1-RELATED"/>
    <property type="match status" value="1"/>
</dbReference>
<dbReference type="SMART" id="SM00233">
    <property type="entry name" value="PH"/>
    <property type="match status" value="1"/>
</dbReference>
<dbReference type="CDD" id="cd00160">
    <property type="entry name" value="RhoGEF"/>
    <property type="match status" value="1"/>
</dbReference>
<gene>
    <name evidence="7" type="ORF">PBRASI_LOCUS3036</name>
</gene>
<evidence type="ECO:0000259" key="4">
    <source>
        <dbReference type="PROSITE" id="PS50003"/>
    </source>
</evidence>
<dbReference type="Gene3D" id="2.30.29.30">
    <property type="entry name" value="Pleckstrin-homology domain (PH domain)/Phosphotyrosine-binding domain (PTB)"/>
    <property type="match status" value="1"/>
</dbReference>
<name>A0A9N9F4A3_9GLOM</name>
<sequence length="1009" mass="114771">MYLPQHSIPTYQNYQQLAQAKSPPQLEIHSQRIHPSATRSMSTAGRIQPTNSNVPLISTNFNRSNTINGPGLIIPARSDNIPRREKRSVSASHVEHQRHRSITFSDVSSSESSSTTVSPKTPYSISRIPMVYPALLSRVAETFRHRIIMSTKTKDDIEYKDCFDGKDAVEAIAFIIKTTDRNLALLLGRALDAQKFFHDVTYDHRLRDSPNELYQFHRMPSIMSSPGNFDEASNEAEAQEADLPNGVFTLLTDCYSPTCTRENVCYSITCPRRLEQAYIQHQRPSAQIKKVISRESLSEKKDQKLWIHSVPTEIANSVSETEKKRQEAINEVIYTEKDFVRDLEYVRDCWMTPLSNLNVIPEHRRAQFLHNVFYNIMEIHSVNAILSDALQKRQNSYAIVQQIGDIFLEYVPLFDPFIKYGAHQIWGKYEFERDKSTNSAFSKFVEETEHLPESRKLELNGYLTKPITRLGRYPLLLQAVLKHTPDNHPDKINLPKVINIIKEFLTNVNIESGKTENRFNLQQLHDQLVIPKGSDFMDLRLTDECREIIYKGSLKKKGGSAGESDDLQVILFDHALLMVKARNNKQIEQQYKIHRKPIPLQLLSISTQEGAPEKSGGKPINKSYPITFTYIGKKGFTATLYATTQIAREKWIKQIKNQKQALCEHPVFQKNILIRGKFFSGTNNISCAAYFDSYQKLALGTETGIWIGDINPGAESVPQKALEIEKVSQIEMLEDYGFLLVLADRSLYSFSIDALQSDDGNHSNKRAHKLGVHASFFKSGTCMGRTLVATVKSTALQSTIKTLEPIDYTSKSKNKGPGFKFLRNSNDYLKIHKELYVPSEVSSLHFLKRTLCVGCAKGFEIVDLESLNTQRLLDSGDTTLGFIQKKDSVRPIALFRLGEDFLLCYDEFAFYVNKDGRRSRHNWLVMWEGAPTSFAMQYPYILAFEASLIEVRNVETGSLEQIIEGNNLQCLFSDNKGNILVSANDPTIGGSEVFSLKIVEERDKKVLHE</sequence>
<dbReference type="Gene3D" id="1.10.10.10">
    <property type="entry name" value="Winged helix-like DNA-binding domain superfamily/Winged helix DNA-binding domain"/>
    <property type="match status" value="1"/>
</dbReference>
<evidence type="ECO:0000259" key="6">
    <source>
        <dbReference type="PROSITE" id="PS50219"/>
    </source>
</evidence>
<comment type="caution">
    <text evidence="7">The sequence shown here is derived from an EMBL/GenBank/DDBJ whole genome shotgun (WGS) entry which is preliminary data.</text>
</comment>
<dbReference type="SMART" id="SM00325">
    <property type="entry name" value="RhoGEF"/>
    <property type="match status" value="1"/>
</dbReference>
<evidence type="ECO:0000313" key="7">
    <source>
        <dbReference type="EMBL" id="CAG8509505.1"/>
    </source>
</evidence>
<dbReference type="Pfam" id="PF00610">
    <property type="entry name" value="DEP"/>
    <property type="match status" value="1"/>
</dbReference>